<evidence type="ECO:0000256" key="4">
    <source>
        <dbReference type="ARBA" id="ARBA00022679"/>
    </source>
</evidence>
<dbReference type="InterPro" id="IPR042113">
    <property type="entry name" value="P_AcTrfase_dom1"/>
</dbReference>
<dbReference type="EMBL" id="HBFX01020850">
    <property type="protein sequence ID" value="CAD8958130.1"/>
    <property type="molecule type" value="Transcribed_RNA"/>
</dbReference>
<evidence type="ECO:0000256" key="7">
    <source>
        <dbReference type="ARBA" id="ARBA00022840"/>
    </source>
</evidence>
<dbReference type="SUPFAM" id="SSF75138">
    <property type="entry name" value="HprK N-terminal domain-like"/>
    <property type="match status" value="1"/>
</dbReference>
<dbReference type="Gene3D" id="3.30.420.40">
    <property type="match status" value="1"/>
</dbReference>
<dbReference type="InterPro" id="IPR004614">
    <property type="entry name" value="P_AcTrfase"/>
</dbReference>
<evidence type="ECO:0000256" key="3">
    <source>
        <dbReference type="ARBA" id="ARBA00021528"/>
    </source>
</evidence>
<evidence type="ECO:0000256" key="1">
    <source>
        <dbReference type="ARBA" id="ARBA00004989"/>
    </source>
</evidence>
<dbReference type="Pfam" id="PF00871">
    <property type="entry name" value="Acetate_kinase"/>
    <property type="match status" value="1"/>
</dbReference>
<dbReference type="SUPFAM" id="SSF53659">
    <property type="entry name" value="Isocitrate/Isopropylmalate dehydrogenase-like"/>
    <property type="match status" value="1"/>
</dbReference>
<feature type="region of interest" description="Disordered" evidence="10">
    <location>
        <begin position="132"/>
        <end position="154"/>
    </location>
</feature>
<evidence type="ECO:0000259" key="11">
    <source>
        <dbReference type="PROSITE" id="PS50222"/>
    </source>
</evidence>
<dbReference type="InterPro" id="IPR028979">
    <property type="entry name" value="Ser_kin/Pase_Hpr-like_N_sf"/>
</dbReference>
<dbReference type="CDD" id="cd00051">
    <property type="entry name" value="EFh"/>
    <property type="match status" value="1"/>
</dbReference>
<dbReference type="GO" id="GO:0005509">
    <property type="term" value="F:calcium ion binding"/>
    <property type="evidence" value="ECO:0007669"/>
    <property type="project" value="InterPro"/>
</dbReference>
<dbReference type="Gene3D" id="3.40.50.10750">
    <property type="entry name" value="Isocitrate/Isopropylmalate dehydrogenase-like"/>
    <property type="match status" value="1"/>
</dbReference>
<keyword evidence="8" id="KW-0012">Acyltransferase</keyword>
<dbReference type="InterPro" id="IPR010766">
    <property type="entry name" value="DRTGG"/>
</dbReference>
<dbReference type="GO" id="GO:0005524">
    <property type="term" value="F:ATP binding"/>
    <property type="evidence" value="ECO:0007669"/>
    <property type="project" value="UniProtKB-KW"/>
</dbReference>
<dbReference type="InterPro" id="IPR050500">
    <property type="entry name" value="Phos_Acetyltrans/Butyryltrans"/>
</dbReference>
<dbReference type="InterPro" id="IPR002505">
    <property type="entry name" value="PTA_PTB"/>
</dbReference>
<comment type="pathway">
    <text evidence="1">Metabolic intermediate biosynthesis; acetyl-CoA biosynthesis; acetyl-CoA from acetate: step 2/2.</text>
</comment>
<feature type="domain" description="EF-hand" evidence="11">
    <location>
        <begin position="452"/>
        <end position="487"/>
    </location>
</feature>
<accession>A0A7S1DWE5</accession>
<keyword evidence="7" id="KW-0067">ATP-binding</keyword>
<evidence type="ECO:0000256" key="10">
    <source>
        <dbReference type="SAM" id="MobiDB-lite"/>
    </source>
</evidence>
<sequence>METIIASADQGEANAKLAVDIFVNRVRKYLGSYLVRLNGHVDAIVFTAGIGQNSDRIRAMVCEGLTPLGVSLNVAKNARRSMRNGGTISTAHSHIKVMVIPTDEELAIAMQSVDTAQVLQPAPKPAAVSAARKASPDAVQEDEGEATVSTREAPAVGEAEVSTAAIDASLQHIEDSAGVYIAASNRSEMSDSSVPEVGLMYALENQVRKLGYFRPIAYHENDRRLDLLKNVFQIEDQPEEMYGVTMRKAVYMLAHGDEDALIQQVMQKFNALHEKHDFIIVGGLNQGEMPAGAQNLNTKFADALNLPIIWSTDAASYPRPGASRVLTILEEIELVKPKGELKHVPLAGVIATEVPRERLHRIRDKVTPALEEQQIKTLAVMPVDPRIRIRTLREVANVLGAQVLCGQEQLDSNHVGKMIVGTLQVADLLHLIADRDAEEASIAPELNGISPNEVEECRKAFEKFDKHMNGLVDVHEVPQVMRALGWDVSFNEVKMIMGETDDLENESHVTFLQFMSLLSQQKGGLDPMPGGSVLVVTHVGRVDVLLSLLMASKSLDFPKIGGILLTDGSRKSLSQEVLDILAGNLLRVPVLTIPLDTFEATQRIHGLHGLAPRLLPTSSVKLRAAQEIFANSVCQDFLNAIVRGKDVRHEMTSRHFLYHISQAAQQRPQHIVLPEGEDARVVQAAAELLDRGLCNITILGKFDEILALAADHGVDVSRANIVNPPDSPHFELFVSELLEQRKNKGMTEAVARNLLSLDFTWYGVMMMHLGMCDGMVSGACHTTADTMRPALQVIKTSVGTSLVSSVMFMLLPERVFLFGDCAINVDPSSEDLCQIGISCAETAAAFSIEPRVAMLSYATGQSNTGPIVDKVRKATELAKHKKPDLMIEGPTQFDAAVDMEIAQQKNKGSSSNVLGRATVCVFPDLNSGNNTYKAVQQAARCIAVGPIMQGLRLPVNDLSRGCTVNDVVNTVIITCNQAISAKASSAEQ</sequence>
<dbReference type="GO" id="GO:0016301">
    <property type="term" value="F:kinase activity"/>
    <property type="evidence" value="ECO:0007669"/>
    <property type="project" value="UniProtKB-KW"/>
</dbReference>
<evidence type="ECO:0000313" key="12">
    <source>
        <dbReference type="EMBL" id="CAD8958130.1"/>
    </source>
</evidence>
<proteinExistence type="predicted"/>
<keyword evidence="5" id="KW-0547">Nucleotide-binding</keyword>
<evidence type="ECO:0000256" key="6">
    <source>
        <dbReference type="ARBA" id="ARBA00022777"/>
    </source>
</evidence>
<evidence type="ECO:0000256" key="5">
    <source>
        <dbReference type="ARBA" id="ARBA00022741"/>
    </source>
</evidence>
<evidence type="ECO:0000256" key="8">
    <source>
        <dbReference type="ARBA" id="ARBA00023315"/>
    </source>
</evidence>
<dbReference type="EC" id="2.3.1.8" evidence="2"/>
<dbReference type="Gene3D" id="3.40.1390.20">
    <property type="entry name" value="HprK N-terminal domain-like"/>
    <property type="match status" value="1"/>
</dbReference>
<keyword evidence="6" id="KW-0418">Kinase</keyword>
<protein>
    <recommendedName>
        <fullName evidence="3">Phosphate acetyltransferase</fullName>
        <ecNumber evidence="2">2.3.1.8</ecNumber>
    </recommendedName>
    <alternativeName>
        <fullName evidence="9">Phosphotransacetylase</fullName>
    </alternativeName>
</protein>
<dbReference type="NCBIfam" id="TIGR00651">
    <property type="entry name" value="pta"/>
    <property type="match status" value="1"/>
</dbReference>
<gene>
    <name evidence="12" type="ORF">HAND00432_LOCUS12669</name>
</gene>
<dbReference type="Gene3D" id="3.40.50.10950">
    <property type="match status" value="1"/>
</dbReference>
<name>A0A7S1DWE5_HEMAN</name>
<reference evidence="12" key="1">
    <citation type="submission" date="2021-01" db="EMBL/GenBank/DDBJ databases">
        <authorList>
            <person name="Corre E."/>
            <person name="Pelletier E."/>
            <person name="Niang G."/>
            <person name="Scheremetjew M."/>
            <person name="Finn R."/>
            <person name="Kale V."/>
            <person name="Holt S."/>
            <person name="Cochrane G."/>
            <person name="Meng A."/>
            <person name="Brown T."/>
            <person name="Cohen L."/>
        </authorList>
    </citation>
    <scope>NUCLEOTIDE SEQUENCE</scope>
    <source>
        <strain evidence="12">CCMP644</strain>
    </source>
</reference>
<dbReference type="InterPro" id="IPR042112">
    <property type="entry name" value="P_AcTrfase_dom2"/>
</dbReference>
<dbReference type="PANTHER" id="PTHR43356:SF3">
    <property type="entry name" value="PHOSPHATE ACETYLTRANSFERASE"/>
    <property type="match status" value="1"/>
</dbReference>
<keyword evidence="4" id="KW-0808">Transferase</keyword>
<dbReference type="SUPFAM" id="SSF53067">
    <property type="entry name" value="Actin-like ATPase domain"/>
    <property type="match status" value="1"/>
</dbReference>
<dbReference type="Pfam" id="PF01515">
    <property type="entry name" value="PTA_PTB"/>
    <property type="match status" value="1"/>
</dbReference>
<dbReference type="InterPro" id="IPR002048">
    <property type="entry name" value="EF_hand_dom"/>
</dbReference>
<dbReference type="InterPro" id="IPR027417">
    <property type="entry name" value="P-loop_NTPase"/>
</dbReference>
<dbReference type="AlphaFoldDB" id="A0A7S1DWE5"/>
<dbReference type="PANTHER" id="PTHR43356">
    <property type="entry name" value="PHOSPHATE ACETYLTRANSFERASE"/>
    <property type="match status" value="1"/>
</dbReference>
<dbReference type="Gene3D" id="3.40.50.300">
    <property type="entry name" value="P-loop containing nucleotide triphosphate hydrolases"/>
    <property type="match status" value="1"/>
</dbReference>
<evidence type="ECO:0000256" key="9">
    <source>
        <dbReference type="ARBA" id="ARBA00031108"/>
    </source>
</evidence>
<dbReference type="GO" id="GO:0016774">
    <property type="term" value="F:phosphotransferase activity, carboxyl group as acceptor"/>
    <property type="evidence" value="ECO:0007669"/>
    <property type="project" value="InterPro"/>
</dbReference>
<organism evidence="12">
    <name type="scientific">Hemiselmis andersenii</name>
    <name type="common">Cryptophyte alga</name>
    <dbReference type="NCBI Taxonomy" id="464988"/>
    <lineage>
        <taxon>Eukaryota</taxon>
        <taxon>Cryptophyceae</taxon>
        <taxon>Cryptomonadales</taxon>
        <taxon>Hemiselmidaceae</taxon>
        <taxon>Hemiselmis</taxon>
    </lineage>
</organism>
<dbReference type="InterPro" id="IPR011992">
    <property type="entry name" value="EF-hand-dom_pair"/>
</dbReference>
<dbReference type="Pfam" id="PF07085">
    <property type="entry name" value="DRTGG"/>
    <property type="match status" value="1"/>
</dbReference>
<dbReference type="SUPFAM" id="SSF52540">
    <property type="entry name" value="P-loop containing nucleoside triphosphate hydrolases"/>
    <property type="match status" value="1"/>
</dbReference>
<dbReference type="NCBIfam" id="NF007233">
    <property type="entry name" value="PRK09653.1"/>
    <property type="match status" value="1"/>
</dbReference>
<evidence type="ECO:0000256" key="2">
    <source>
        <dbReference type="ARBA" id="ARBA00012707"/>
    </source>
</evidence>
<dbReference type="InterPro" id="IPR043129">
    <property type="entry name" value="ATPase_NBD"/>
</dbReference>
<dbReference type="NCBIfam" id="NF004167">
    <property type="entry name" value="PRK05632.1"/>
    <property type="match status" value="1"/>
</dbReference>
<dbReference type="PROSITE" id="PS50222">
    <property type="entry name" value="EF_HAND_2"/>
    <property type="match status" value="1"/>
</dbReference>
<dbReference type="GO" id="GO:0008959">
    <property type="term" value="F:phosphate acetyltransferase activity"/>
    <property type="evidence" value="ECO:0007669"/>
    <property type="project" value="UniProtKB-EC"/>
</dbReference>
<dbReference type="PRINTS" id="PR00471">
    <property type="entry name" value="ACETATEKNASE"/>
</dbReference>
<dbReference type="Pfam" id="PF13500">
    <property type="entry name" value="AAA_26"/>
    <property type="match status" value="1"/>
</dbReference>
<dbReference type="SUPFAM" id="SSF47473">
    <property type="entry name" value="EF-hand"/>
    <property type="match status" value="1"/>
</dbReference>
<dbReference type="InterPro" id="IPR000890">
    <property type="entry name" value="Aliphatic_acid_kin_short-chain"/>
</dbReference>
<dbReference type="Gene3D" id="1.10.238.10">
    <property type="entry name" value="EF-hand"/>
    <property type="match status" value="1"/>
</dbReference>